<name>A0A284VPY7_9EURY</name>
<evidence type="ECO:0000313" key="2">
    <source>
        <dbReference type="EMBL" id="SNQ61289.1"/>
    </source>
</evidence>
<dbReference type="OrthoDB" id="12293at2157"/>
<dbReference type="Pfam" id="PF07732">
    <property type="entry name" value="Cu-oxidase_3"/>
    <property type="match status" value="1"/>
</dbReference>
<gene>
    <name evidence="2" type="ORF">MNV_30022</name>
</gene>
<dbReference type="SUPFAM" id="SSF49452">
    <property type="entry name" value="Starch-binding domain-like"/>
    <property type="match status" value="1"/>
</dbReference>
<dbReference type="RefSeq" id="WP_096205997.1">
    <property type="nucleotide sequence ID" value="NZ_FZMP01000174.1"/>
</dbReference>
<dbReference type="AlphaFoldDB" id="A0A284VPY7"/>
<dbReference type="SUPFAM" id="SSF49503">
    <property type="entry name" value="Cupredoxins"/>
    <property type="match status" value="1"/>
</dbReference>
<dbReference type="InterPro" id="IPR013784">
    <property type="entry name" value="Carb-bd-like_fold"/>
</dbReference>
<dbReference type="InterPro" id="IPR011707">
    <property type="entry name" value="Cu-oxidase-like_N"/>
</dbReference>
<dbReference type="GO" id="GO:0030246">
    <property type="term" value="F:carbohydrate binding"/>
    <property type="evidence" value="ECO:0007669"/>
    <property type="project" value="InterPro"/>
</dbReference>
<dbReference type="GO" id="GO:0005507">
    <property type="term" value="F:copper ion binding"/>
    <property type="evidence" value="ECO:0007669"/>
    <property type="project" value="InterPro"/>
</dbReference>
<dbReference type="Proteomes" id="UP000218615">
    <property type="component" value="Unassembled WGS sequence"/>
</dbReference>
<evidence type="ECO:0000313" key="3">
    <source>
        <dbReference type="Proteomes" id="UP000218615"/>
    </source>
</evidence>
<reference evidence="3" key="1">
    <citation type="submission" date="2017-06" db="EMBL/GenBank/DDBJ databases">
        <authorList>
            <person name="Cremers G."/>
        </authorList>
    </citation>
    <scope>NUCLEOTIDE SEQUENCE [LARGE SCALE GENOMIC DNA]</scope>
</reference>
<keyword evidence="3" id="KW-1185">Reference proteome</keyword>
<proteinExistence type="predicted"/>
<sequence length="570" mass="61987">MSITTPAYTILRKSVDGDEGEWVKMFDPPKESPATPERLAPTNPVPEVMAAAGFQKKPGKLHTVKRELLKNFNIDTWDKKKKLKVFSIADGENPAASGGTWPGATIRVPRGAVFHCKTSGQSPPPHTIHWHGLEPSPINDGVGHCSMEIGDYTYQLQPNFIGTYFDHCHRNTVQHFEFGLYELFLIDPPDAFFASIAATNPDGTVRLKNTIPIGACRDGKRRTAANVAEVLLPDESVADYSAMFPGFNSKPIDSPDPLGQYPANPHAMTVPYNVEALWVLDDRDSVWSELASNAKATYPRHGTDPGHNDHFHNNADELADPDDFFAFNDFNADYWFVTGVPVPAYKGGTAPIPSDLVIPPALNSGVSGSQVSITANLGETILVRCLDAAYNCTTIRFPLDVVIIAWDGRALGVPPFGKYNKAYLVPAGDPIHISVARRFDALINAPMTPIDSFATVDFIDTRGQVPGETESVLVTARIPIHIGDFGWISGTVTTRGKDSAPLAGVKMTLTGPADRTVWTDAWGNYIIPRLADGIYTVTPSLDGYEFAPPSKNVAYLNKNVSGVNFVGNKI</sequence>
<dbReference type="EMBL" id="FZMP01000174">
    <property type="protein sequence ID" value="SNQ61289.1"/>
    <property type="molecule type" value="Genomic_DNA"/>
</dbReference>
<accession>A0A284VPY7</accession>
<dbReference type="Gene3D" id="2.60.40.1120">
    <property type="entry name" value="Carboxypeptidase-like, regulatory domain"/>
    <property type="match status" value="1"/>
</dbReference>
<feature type="domain" description="Plastocyanin-like" evidence="1">
    <location>
        <begin position="98"/>
        <end position="189"/>
    </location>
</feature>
<evidence type="ECO:0000259" key="1">
    <source>
        <dbReference type="Pfam" id="PF07732"/>
    </source>
</evidence>
<dbReference type="InterPro" id="IPR008972">
    <property type="entry name" value="Cupredoxin"/>
</dbReference>
<organism evidence="2 3">
    <name type="scientific">Candidatus Methanoperedens nitratireducens</name>
    <dbReference type="NCBI Taxonomy" id="1392998"/>
    <lineage>
        <taxon>Archaea</taxon>
        <taxon>Methanobacteriati</taxon>
        <taxon>Methanobacteriota</taxon>
        <taxon>Stenosarchaea group</taxon>
        <taxon>Methanomicrobia</taxon>
        <taxon>Methanosarcinales</taxon>
        <taxon>ANME-2 cluster</taxon>
        <taxon>Candidatus Methanoperedentaceae</taxon>
        <taxon>Candidatus Methanoperedens</taxon>
    </lineage>
</organism>
<dbReference type="Gene3D" id="2.60.40.420">
    <property type="entry name" value="Cupredoxins - blue copper proteins"/>
    <property type="match status" value="1"/>
</dbReference>
<protein>
    <recommendedName>
        <fullName evidence="1">Plastocyanin-like domain-containing protein</fullName>
    </recommendedName>
</protein>